<evidence type="ECO:0008006" key="4">
    <source>
        <dbReference type="Google" id="ProtNLM"/>
    </source>
</evidence>
<gene>
    <name evidence="2" type="ORF">A3J46_03930</name>
</gene>
<protein>
    <recommendedName>
        <fullName evidence="4">DUF998 domain-containing protein</fullName>
    </recommendedName>
</protein>
<dbReference type="EMBL" id="MGJP01000023">
    <property type="protein sequence ID" value="OGN09888.1"/>
    <property type="molecule type" value="Genomic_DNA"/>
</dbReference>
<evidence type="ECO:0000313" key="3">
    <source>
        <dbReference type="Proteomes" id="UP000177167"/>
    </source>
</evidence>
<proteinExistence type="predicted"/>
<dbReference type="Proteomes" id="UP000177167">
    <property type="component" value="Unassembled WGS sequence"/>
</dbReference>
<keyword evidence="1" id="KW-1133">Transmembrane helix</keyword>
<evidence type="ECO:0000256" key="1">
    <source>
        <dbReference type="SAM" id="Phobius"/>
    </source>
</evidence>
<feature type="transmembrane region" description="Helical" evidence="1">
    <location>
        <begin position="124"/>
        <end position="141"/>
    </location>
</feature>
<name>A0A1F8FBE6_9BACT</name>
<organism evidence="2 3">
    <name type="scientific">Candidatus Yanofskybacteria bacterium RIFCSPHIGHO2_02_FULL_41_11</name>
    <dbReference type="NCBI Taxonomy" id="1802675"/>
    <lineage>
        <taxon>Bacteria</taxon>
        <taxon>Candidatus Yanofskyibacteriota</taxon>
    </lineage>
</organism>
<dbReference type="Pfam" id="PF06197">
    <property type="entry name" value="DUF998"/>
    <property type="match status" value="1"/>
</dbReference>
<reference evidence="2 3" key="1">
    <citation type="journal article" date="2016" name="Nat. Commun.">
        <title>Thousands of microbial genomes shed light on interconnected biogeochemical processes in an aquifer system.</title>
        <authorList>
            <person name="Anantharaman K."/>
            <person name="Brown C.T."/>
            <person name="Hug L.A."/>
            <person name="Sharon I."/>
            <person name="Castelle C.J."/>
            <person name="Probst A.J."/>
            <person name="Thomas B.C."/>
            <person name="Singh A."/>
            <person name="Wilkins M.J."/>
            <person name="Karaoz U."/>
            <person name="Brodie E.L."/>
            <person name="Williams K.H."/>
            <person name="Hubbard S.S."/>
            <person name="Banfield J.F."/>
        </authorList>
    </citation>
    <scope>NUCLEOTIDE SEQUENCE [LARGE SCALE GENOMIC DNA]</scope>
</reference>
<dbReference type="AlphaFoldDB" id="A0A1F8FBE6"/>
<comment type="caution">
    <text evidence="2">The sequence shown here is derived from an EMBL/GenBank/DDBJ whole genome shotgun (WGS) entry which is preliminary data.</text>
</comment>
<dbReference type="InterPro" id="IPR009339">
    <property type="entry name" value="DUF998"/>
</dbReference>
<feature type="transmembrane region" description="Helical" evidence="1">
    <location>
        <begin position="85"/>
        <end position="104"/>
    </location>
</feature>
<keyword evidence="1" id="KW-0472">Membrane</keyword>
<evidence type="ECO:0000313" key="2">
    <source>
        <dbReference type="EMBL" id="OGN09888.1"/>
    </source>
</evidence>
<feature type="transmembrane region" description="Helical" evidence="1">
    <location>
        <begin position="7"/>
        <end position="30"/>
    </location>
</feature>
<accession>A0A1F8FBE6</accession>
<feature type="transmembrane region" description="Helical" evidence="1">
    <location>
        <begin position="148"/>
        <end position="168"/>
    </location>
</feature>
<feature type="transmembrane region" description="Helical" evidence="1">
    <location>
        <begin position="50"/>
        <end position="73"/>
    </location>
</feature>
<keyword evidence="1" id="KW-0812">Transmembrane</keyword>
<feature type="transmembrane region" description="Helical" evidence="1">
    <location>
        <begin position="180"/>
        <end position="201"/>
    </location>
</feature>
<sequence length="208" mass="23104">MKLDRLLIACGFVGPIIFFFTIYFLFPFFYPDYSSTQMYISDLGAVDSPVKTLTNVFGFSLLGIFTMIFAYGMFRSREINALGKFAAIFFFATGGLMYLTGVFMGDAGENFSPRAILHNKVSDYQFPILAVGFIIFALSVIGNKNLRILTPIILALGAITLYLANMLFLSPPLPPPNVGILQRAAIGIPYFIVMIIAIKLFKVQKLNN</sequence>